<dbReference type="EMBL" id="GBXM01068109">
    <property type="protein sequence ID" value="JAH40468.1"/>
    <property type="molecule type" value="Transcribed_RNA"/>
</dbReference>
<proteinExistence type="predicted"/>
<evidence type="ECO:0000313" key="1">
    <source>
        <dbReference type="EMBL" id="JAH40468.1"/>
    </source>
</evidence>
<reference evidence="1" key="1">
    <citation type="submission" date="2014-11" db="EMBL/GenBank/DDBJ databases">
        <authorList>
            <person name="Amaro Gonzalez C."/>
        </authorList>
    </citation>
    <scope>NUCLEOTIDE SEQUENCE</scope>
</reference>
<reference evidence="1" key="2">
    <citation type="journal article" date="2015" name="Fish Shellfish Immunol.">
        <title>Early steps in the European eel (Anguilla anguilla)-Vibrio vulnificus interaction in the gills: Role of the RtxA13 toxin.</title>
        <authorList>
            <person name="Callol A."/>
            <person name="Pajuelo D."/>
            <person name="Ebbesson L."/>
            <person name="Teles M."/>
            <person name="MacKenzie S."/>
            <person name="Amaro C."/>
        </authorList>
    </citation>
    <scope>NUCLEOTIDE SEQUENCE</scope>
</reference>
<dbReference type="AlphaFoldDB" id="A0A0E9SIY9"/>
<name>A0A0E9SIY9_ANGAN</name>
<organism evidence="1">
    <name type="scientific">Anguilla anguilla</name>
    <name type="common">European freshwater eel</name>
    <name type="synonym">Muraena anguilla</name>
    <dbReference type="NCBI Taxonomy" id="7936"/>
    <lineage>
        <taxon>Eukaryota</taxon>
        <taxon>Metazoa</taxon>
        <taxon>Chordata</taxon>
        <taxon>Craniata</taxon>
        <taxon>Vertebrata</taxon>
        <taxon>Euteleostomi</taxon>
        <taxon>Actinopterygii</taxon>
        <taxon>Neopterygii</taxon>
        <taxon>Teleostei</taxon>
        <taxon>Anguilliformes</taxon>
        <taxon>Anguillidae</taxon>
        <taxon>Anguilla</taxon>
    </lineage>
</organism>
<protein>
    <submittedName>
        <fullName evidence="1">Uncharacterized protein</fullName>
    </submittedName>
</protein>
<sequence>MTQNHLHLKFQTKGGPCSTNNCHLHTTVSHFVSFSFNPGKNSSV</sequence>
<accession>A0A0E9SIY9</accession>